<dbReference type="SUPFAM" id="SSF48403">
    <property type="entry name" value="Ankyrin repeat"/>
    <property type="match status" value="1"/>
</dbReference>
<feature type="repeat" description="ANK" evidence="3">
    <location>
        <begin position="137"/>
        <end position="169"/>
    </location>
</feature>
<dbReference type="InterPro" id="IPR036770">
    <property type="entry name" value="Ankyrin_rpt-contain_sf"/>
</dbReference>
<dbReference type="PANTHER" id="PTHR24198:SF165">
    <property type="entry name" value="ANKYRIN REPEAT-CONTAINING PROTEIN-RELATED"/>
    <property type="match status" value="1"/>
</dbReference>
<keyword evidence="5" id="KW-1185">Reference proteome</keyword>
<accession>A0AA39Y1R3</accession>
<feature type="repeat" description="ANK" evidence="3">
    <location>
        <begin position="104"/>
        <end position="132"/>
    </location>
</feature>
<reference evidence="4" key="1">
    <citation type="submission" date="2023-06" db="EMBL/GenBank/DDBJ databases">
        <title>Genome-scale phylogeny and comparative genomics of the fungal order Sordariales.</title>
        <authorList>
            <consortium name="Lawrence Berkeley National Laboratory"/>
            <person name="Hensen N."/>
            <person name="Bonometti L."/>
            <person name="Westerberg I."/>
            <person name="Brannstrom I.O."/>
            <person name="Guillou S."/>
            <person name="Cros-Aarteil S."/>
            <person name="Calhoun S."/>
            <person name="Haridas S."/>
            <person name="Kuo A."/>
            <person name="Mondo S."/>
            <person name="Pangilinan J."/>
            <person name="Riley R."/>
            <person name="Labutti K."/>
            <person name="Andreopoulos B."/>
            <person name="Lipzen A."/>
            <person name="Chen C."/>
            <person name="Yanf M."/>
            <person name="Daum C."/>
            <person name="Ng V."/>
            <person name="Clum A."/>
            <person name="Steindorff A."/>
            <person name="Ohm R."/>
            <person name="Martin F."/>
            <person name="Silar P."/>
            <person name="Natvig D."/>
            <person name="Lalanne C."/>
            <person name="Gautier V."/>
            <person name="Ament-Velasquez S.L."/>
            <person name="Kruys A."/>
            <person name="Hutchinson M.I."/>
            <person name="Powell A.J."/>
            <person name="Barry K."/>
            <person name="Miller A.N."/>
            <person name="Grigoriev I.V."/>
            <person name="Debuchy R."/>
            <person name="Gladieux P."/>
            <person name="Thoren M.H."/>
            <person name="Johannesson H."/>
        </authorList>
    </citation>
    <scope>NUCLEOTIDE SEQUENCE</scope>
    <source>
        <strain evidence="4">SMH2532-1</strain>
    </source>
</reference>
<evidence type="ECO:0000256" key="2">
    <source>
        <dbReference type="ARBA" id="ARBA00023043"/>
    </source>
</evidence>
<dbReference type="Gene3D" id="1.25.40.20">
    <property type="entry name" value="Ankyrin repeat-containing domain"/>
    <property type="match status" value="1"/>
</dbReference>
<dbReference type="Proteomes" id="UP001174936">
    <property type="component" value="Unassembled WGS sequence"/>
</dbReference>
<comment type="caution">
    <text evidence="4">The sequence shown here is derived from an EMBL/GenBank/DDBJ whole genome shotgun (WGS) entry which is preliminary data.</text>
</comment>
<evidence type="ECO:0000313" key="5">
    <source>
        <dbReference type="Proteomes" id="UP001174936"/>
    </source>
</evidence>
<name>A0AA39Y1R3_9PEZI</name>
<dbReference type="PANTHER" id="PTHR24198">
    <property type="entry name" value="ANKYRIN REPEAT AND PROTEIN KINASE DOMAIN-CONTAINING PROTEIN"/>
    <property type="match status" value="1"/>
</dbReference>
<evidence type="ECO:0000313" key="4">
    <source>
        <dbReference type="EMBL" id="KAK0644169.1"/>
    </source>
</evidence>
<dbReference type="SMART" id="SM00248">
    <property type="entry name" value="ANK"/>
    <property type="match status" value="5"/>
</dbReference>
<dbReference type="InterPro" id="IPR002110">
    <property type="entry name" value="Ankyrin_rpt"/>
</dbReference>
<dbReference type="PROSITE" id="PS50297">
    <property type="entry name" value="ANK_REP_REGION"/>
    <property type="match status" value="3"/>
</dbReference>
<dbReference type="PROSITE" id="PS50088">
    <property type="entry name" value="ANK_REPEAT"/>
    <property type="match status" value="3"/>
</dbReference>
<proteinExistence type="predicted"/>
<dbReference type="Pfam" id="PF12796">
    <property type="entry name" value="Ank_2"/>
    <property type="match status" value="2"/>
</dbReference>
<protein>
    <submittedName>
        <fullName evidence="4">Ankyrin repeat-containing domain protein</fullName>
    </submittedName>
</protein>
<organism evidence="4 5">
    <name type="scientific">Cercophora newfieldiana</name>
    <dbReference type="NCBI Taxonomy" id="92897"/>
    <lineage>
        <taxon>Eukaryota</taxon>
        <taxon>Fungi</taxon>
        <taxon>Dikarya</taxon>
        <taxon>Ascomycota</taxon>
        <taxon>Pezizomycotina</taxon>
        <taxon>Sordariomycetes</taxon>
        <taxon>Sordariomycetidae</taxon>
        <taxon>Sordariales</taxon>
        <taxon>Lasiosphaeriaceae</taxon>
        <taxon>Cercophora</taxon>
    </lineage>
</organism>
<evidence type="ECO:0000256" key="3">
    <source>
        <dbReference type="PROSITE-ProRule" id="PRU00023"/>
    </source>
</evidence>
<sequence length="524" mass="57894">MEKKERRRSSLLLFPVRTSTLGSSRATQATESTKVGTDALFYAIRNRNFALVKRLVGEGYDLECIKGGRTPLAFAAETGCEDAVRMLVQLGADVSSGPNGLDPPILVAAKAGDLEMMKLLLDLGADPDGKGTGFPYTTDTPLLVAAETGNEAMLALLLRHGAAIDLTPLGRLRPMLAAAVKMKTKVSRMLLQHGAGTTINGLDAAVRSAVLRCLPELELWEYASGSPTFSSLSELIETIDDFPSPTEPPGKPQQAPGLEYLTWEWEVPETFRAEAETGNLDLRNEVVLVEDQQRPQLKPDSLRCITVGEWIDGLAEESDRILAEEFLRHIALPNCYDAEIEDNTAWSSAHTMWKSLGGKYGKPMRIRINKNGLHIPFCDIRSPVAESTTNAFSVVDWLCRALQQAADVPGFSFIASKYRLERFAAIYDGTFGLPQYEIRMKIALEREPLPESKYGCWRRLFKSCHALRFAADDDLQQTIAEQPLTPRSPKQSPENFGRGLEMSFDLMRRPKCGAVPPHYAFETG</sequence>
<dbReference type="AlphaFoldDB" id="A0AA39Y1R3"/>
<gene>
    <name evidence="4" type="ORF">B0T16DRAFT_392566</name>
</gene>
<dbReference type="EMBL" id="JAULSV010000005">
    <property type="protein sequence ID" value="KAK0644169.1"/>
    <property type="molecule type" value="Genomic_DNA"/>
</dbReference>
<keyword evidence="2 3" id="KW-0040">ANK repeat</keyword>
<keyword evidence="1" id="KW-0677">Repeat</keyword>
<evidence type="ECO:0000256" key="1">
    <source>
        <dbReference type="ARBA" id="ARBA00022737"/>
    </source>
</evidence>
<feature type="repeat" description="ANK" evidence="3">
    <location>
        <begin position="67"/>
        <end position="99"/>
    </location>
</feature>